<proteinExistence type="predicted"/>
<evidence type="ECO:0000313" key="2">
    <source>
        <dbReference type="Proteomes" id="UP000244450"/>
    </source>
</evidence>
<dbReference type="EMBL" id="QCYK01000002">
    <property type="protein sequence ID" value="PUZ25063.1"/>
    <property type="molecule type" value="Genomic_DNA"/>
</dbReference>
<dbReference type="AlphaFoldDB" id="A0A2T7BFR3"/>
<gene>
    <name evidence="1" type="ORF">DCC81_12175</name>
</gene>
<comment type="caution">
    <text evidence="1">The sequence shown here is derived from an EMBL/GenBank/DDBJ whole genome shotgun (WGS) entry which is preliminary data.</text>
</comment>
<sequence>MAARVASGSFWQKLFPPITREPVLTFLAAHRITMSDTIRTCDRIFNTALDAHLIPRAYNLELVDQLRNSQIEHIFFTTSVDTIAESFKKMDHAH</sequence>
<accession>A0A2T7BFR3</accession>
<dbReference type="RefSeq" id="WP_108686900.1">
    <property type="nucleotide sequence ID" value="NZ_QCYK01000002.1"/>
</dbReference>
<organism evidence="1 2">
    <name type="scientific">Chitinophaga parva</name>
    <dbReference type="NCBI Taxonomy" id="2169414"/>
    <lineage>
        <taxon>Bacteria</taxon>
        <taxon>Pseudomonadati</taxon>
        <taxon>Bacteroidota</taxon>
        <taxon>Chitinophagia</taxon>
        <taxon>Chitinophagales</taxon>
        <taxon>Chitinophagaceae</taxon>
        <taxon>Chitinophaga</taxon>
    </lineage>
</organism>
<protein>
    <submittedName>
        <fullName evidence="1">Uncharacterized protein</fullName>
    </submittedName>
</protein>
<keyword evidence="2" id="KW-1185">Reference proteome</keyword>
<reference evidence="1 2" key="1">
    <citation type="submission" date="2018-04" db="EMBL/GenBank/DDBJ databases">
        <title>Chitinophaga fuyangensis sp. nov., isolated from soil in a chemical factory.</title>
        <authorList>
            <person name="Chen K."/>
        </authorList>
    </citation>
    <scope>NUCLEOTIDE SEQUENCE [LARGE SCALE GENOMIC DNA]</scope>
    <source>
        <strain evidence="1 2">LY-1</strain>
    </source>
</reference>
<dbReference type="Proteomes" id="UP000244450">
    <property type="component" value="Unassembled WGS sequence"/>
</dbReference>
<dbReference type="OrthoDB" id="1122844at2"/>
<name>A0A2T7BFR3_9BACT</name>
<evidence type="ECO:0000313" key="1">
    <source>
        <dbReference type="EMBL" id="PUZ25063.1"/>
    </source>
</evidence>